<dbReference type="InterPro" id="IPR007401">
    <property type="entry name" value="DUF454"/>
</dbReference>
<evidence type="ECO:0000256" key="1">
    <source>
        <dbReference type="SAM" id="Phobius"/>
    </source>
</evidence>
<gene>
    <name evidence="2" type="ORF">QO005_002473</name>
</gene>
<comment type="caution">
    <text evidence="2">The sequence shown here is derived from an EMBL/GenBank/DDBJ whole genome shotgun (WGS) entry which is preliminary data.</text>
</comment>
<evidence type="ECO:0000313" key="3">
    <source>
        <dbReference type="Proteomes" id="UP001235269"/>
    </source>
</evidence>
<dbReference type="PIRSF" id="PIRSF016789">
    <property type="entry name" value="DUF454"/>
    <property type="match status" value="1"/>
</dbReference>
<dbReference type="Proteomes" id="UP001235269">
    <property type="component" value="Unassembled WGS sequence"/>
</dbReference>
<sequence>MMRLILMALGWFFVGVGIVGIFVPLLPTTPFMILAAALFARSSPRFEQWLLDHPRFGQPLIDWRKQGAISKKAKIIAVTVMAISFAAMMATSHAPAFVKLGVGVVLLCSAAFVLSRPHP</sequence>
<dbReference type="PANTHER" id="PTHR35813">
    <property type="entry name" value="INNER MEMBRANE PROTEIN YBAN"/>
    <property type="match status" value="1"/>
</dbReference>
<keyword evidence="3" id="KW-1185">Reference proteome</keyword>
<keyword evidence="1" id="KW-1133">Transmembrane helix</keyword>
<keyword evidence="1" id="KW-0812">Transmembrane</keyword>
<dbReference type="Pfam" id="PF04304">
    <property type="entry name" value="DUF454"/>
    <property type="match status" value="1"/>
</dbReference>
<evidence type="ECO:0000313" key="2">
    <source>
        <dbReference type="EMBL" id="MDQ0456132.1"/>
    </source>
</evidence>
<dbReference type="EMBL" id="JAUSWH010000007">
    <property type="protein sequence ID" value="MDQ0456132.1"/>
    <property type="molecule type" value="Genomic_DNA"/>
</dbReference>
<dbReference type="PANTHER" id="PTHR35813:SF1">
    <property type="entry name" value="INNER MEMBRANE PROTEIN YBAN"/>
    <property type="match status" value="1"/>
</dbReference>
<name>A0ABU0ID15_9HYPH</name>
<organism evidence="2 3">
    <name type="scientific">Rhizobium paknamense</name>
    <dbReference type="NCBI Taxonomy" id="1206817"/>
    <lineage>
        <taxon>Bacteria</taxon>
        <taxon>Pseudomonadati</taxon>
        <taxon>Pseudomonadota</taxon>
        <taxon>Alphaproteobacteria</taxon>
        <taxon>Hyphomicrobiales</taxon>
        <taxon>Rhizobiaceae</taxon>
        <taxon>Rhizobium/Agrobacterium group</taxon>
        <taxon>Rhizobium</taxon>
    </lineage>
</organism>
<proteinExistence type="predicted"/>
<feature type="transmembrane region" description="Helical" evidence="1">
    <location>
        <begin position="12"/>
        <end position="40"/>
    </location>
</feature>
<keyword evidence="1" id="KW-0472">Membrane</keyword>
<accession>A0ABU0ID15</accession>
<feature type="transmembrane region" description="Helical" evidence="1">
    <location>
        <begin position="73"/>
        <end position="90"/>
    </location>
</feature>
<protein>
    <submittedName>
        <fullName evidence="2">Uncharacterized membrane protein YbaN (DUF454 family)</fullName>
    </submittedName>
</protein>
<reference evidence="2 3" key="1">
    <citation type="submission" date="2023-07" db="EMBL/GenBank/DDBJ databases">
        <title>Genomic Encyclopedia of Type Strains, Phase IV (KMG-IV): sequencing the most valuable type-strain genomes for metagenomic binning, comparative biology and taxonomic classification.</title>
        <authorList>
            <person name="Goeker M."/>
        </authorList>
    </citation>
    <scope>NUCLEOTIDE SEQUENCE [LARGE SCALE GENOMIC DNA]</scope>
    <source>
        <strain evidence="2 3">DSM 100301</strain>
    </source>
</reference>